<comment type="caution">
    <text evidence="1">The sequence shown here is derived from an EMBL/GenBank/DDBJ whole genome shotgun (WGS) entry which is preliminary data.</text>
</comment>
<dbReference type="InterPro" id="IPR037079">
    <property type="entry name" value="AF2212/PG0164-like_sf"/>
</dbReference>
<proteinExistence type="predicted"/>
<dbReference type="AlphaFoldDB" id="A0A495IEL0"/>
<name>A0A495IEL0_9MICO</name>
<accession>A0A495IEL0</accession>
<dbReference type="InterPro" id="IPR015018">
    <property type="entry name" value="DUF1905"/>
</dbReference>
<dbReference type="RefSeq" id="WP_121368311.1">
    <property type="nucleotide sequence ID" value="NZ_RBKS01000001.1"/>
</dbReference>
<dbReference type="EMBL" id="RBKS01000001">
    <property type="protein sequence ID" value="RKR73446.1"/>
    <property type="molecule type" value="Genomic_DNA"/>
</dbReference>
<dbReference type="Pfam" id="PF08922">
    <property type="entry name" value="DUF1905"/>
    <property type="match status" value="1"/>
</dbReference>
<gene>
    <name evidence="1" type="ORF">C8E83_0539</name>
</gene>
<sequence length="99" mass="11015">MRFEFSGEVYRWAARKELWTFVALPDDASDQIVAIVEDMTNGWGSVRVDASVGATRFRTSIFPDREKASYVLPIKKAVREAEGVGVGDTVRASVTLVDF</sequence>
<dbReference type="Gene3D" id="2.40.30.100">
    <property type="entry name" value="AF2212/PG0164-like"/>
    <property type="match status" value="1"/>
</dbReference>
<dbReference type="SUPFAM" id="SSF141694">
    <property type="entry name" value="AF2212/PG0164-like"/>
    <property type="match status" value="1"/>
</dbReference>
<reference evidence="1 2" key="1">
    <citation type="submission" date="2018-10" db="EMBL/GenBank/DDBJ databases">
        <title>Sequencing the genomes of 1000 actinobacteria strains.</title>
        <authorList>
            <person name="Klenk H.-P."/>
        </authorList>
    </citation>
    <scope>NUCLEOTIDE SEQUENCE [LARGE SCALE GENOMIC DNA]</scope>
    <source>
        <strain evidence="1 2">DSM 17894</strain>
    </source>
</reference>
<organism evidence="1 2">
    <name type="scientific">Frondihabitans australicus</name>
    <dbReference type="NCBI Taxonomy" id="386892"/>
    <lineage>
        <taxon>Bacteria</taxon>
        <taxon>Bacillati</taxon>
        <taxon>Actinomycetota</taxon>
        <taxon>Actinomycetes</taxon>
        <taxon>Micrococcales</taxon>
        <taxon>Microbacteriaceae</taxon>
        <taxon>Frondihabitans</taxon>
    </lineage>
</organism>
<evidence type="ECO:0000313" key="2">
    <source>
        <dbReference type="Proteomes" id="UP000280008"/>
    </source>
</evidence>
<protein>
    <submittedName>
        <fullName evidence="1">Uncharacterized protein DUF1905</fullName>
    </submittedName>
</protein>
<evidence type="ECO:0000313" key="1">
    <source>
        <dbReference type="EMBL" id="RKR73446.1"/>
    </source>
</evidence>
<dbReference type="Proteomes" id="UP000280008">
    <property type="component" value="Unassembled WGS sequence"/>
</dbReference>
<keyword evidence="2" id="KW-1185">Reference proteome</keyword>
<dbReference type="OrthoDB" id="9808666at2"/>